<dbReference type="InterPro" id="IPR026283">
    <property type="entry name" value="B-gal_1-like"/>
</dbReference>
<feature type="domain" description="Beta-galactosidase galactose-binding" evidence="9">
    <location>
        <begin position="538"/>
        <end position="596"/>
    </location>
</feature>
<evidence type="ECO:0000259" key="7">
    <source>
        <dbReference type="Pfam" id="PF01301"/>
    </source>
</evidence>
<keyword evidence="11" id="KW-1185">Reference proteome</keyword>
<feature type="domain" description="Beta-galactosidase 1-like first all-beta" evidence="8">
    <location>
        <begin position="390"/>
        <end position="504"/>
    </location>
</feature>
<dbReference type="EC" id="3.2.1.23" evidence="5"/>
<dbReference type="Gene3D" id="3.20.20.80">
    <property type="entry name" value="Glycosidases"/>
    <property type="match status" value="1"/>
</dbReference>
<comment type="similarity">
    <text evidence="1 6">Belongs to the glycosyl hydrolase 35 family.</text>
</comment>
<evidence type="ECO:0000256" key="2">
    <source>
        <dbReference type="ARBA" id="ARBA00022801"/>
    </source>
</evidence>
<comment type="caution">
    <text evidence="10">The sequence shown here is derived from an EMBL/GenBank/DDBJ whole genome shotgun (WGS) entry which is preliminary data.</text>
</comment>
<proteinExistence type="inferred from homology"/>
<accession>A0A852SJ11</accession>
<dbReference type="SUPFAM" id="SSF51445">
    <property type="entry name" value="(Trans)glycosidases"/>
    <property type="match status" value="1"/>
</dbReference>
<dbReference type="InterPro" id="IPR048913">
    <property type="entry name" value="BetaGal_gal-bd"/>
</dbReference>
<dbReference type="PIRSF" id="PIRSF006336">
    <property type="entry name" value="B-gal"/>
    <property type="match status" value="1"/>
</dbReference>
<feature type="domain" description="Glycoside hydrolase 35 catalytic" evidence="7">
    <location>
        <begin position="30"/>
        <end position="343"/>
    </location>
</feature>
<evidence type="ECO:0000256" key="5">
    <source>
        <dbReference type="RuleBase" id="RU000675"/>
    </source>
</evidence>
<evidence type="ECO:0000313" key="11">
    <source>
        <dbReference type="Proteomes" id="UP000549913"/>
    </source>
</evidence>
<dbReference type="GO" id="GO:0005975">
    <property type="term" value="P:carbohydrate metabolic process"/>
    <property type="evidence" value="ECO:0007669"/>
    <property type="project" value="InterPro"/>
</dbReference>
<reference evidence="10 11" key="1">
    <citation type="submission" date="2020-07" db="EMBL/GenBank/DDBJ databases">
        <title>Sequencing the genomes of 1000 actinobacteria strains.</title>
        <authorList>
            <person name="Klenk H.-P."/>
        </authorList>
    </citation>
    <scope>NUCLEOTIDE SEQUENCE [LARGE SCALE GENOMIC DNA]</scope>
    <source>
        <strain evidence="10 11">DSM 26474</strain>
    </source>
</reference>
<dbReference type="PROSITE" id="PS01182">
    <property type="entry name" value="GLYCOSYL_HYDROL_F35"/>
    <property type="match status" value="1"/>
</dbReference>
<evidence type="ECO:0000256" key="6">
    <source>
        <dbReference type="RuleBase" id="RU003679"/>
    </source>
</evidence>
<dbReference type="PANTHER" id="PTHR23421">
    <property type="entry name" value="BETA-GALACTOSIDASE RELATED"/>
    <property type="match status" value="1"/>
</dbReference>
<dbReference type="Pfam" id="PF21317">
    <property type="entry name" value="BetaGal_ABD_1"/>
    <property type="match status" value="1"/>
</dbReference>
<evidence type="ECO:0000256" key="4">
    <source>
        <dbReference type="PIRSR" id="PIRSR006336-1"/>
    </source>
</evidence>
<dbReference type="AlphaFoldDB" id="A0A852SJ11"/>
<organism evidence="10 11">
    <name type="scientific">Herbiconiux flava</name>
    <dbReference type="NCBI Taxonomy" id="881268"/>
    <lineage>
        <taxon>Bacteria</taxon>
        <taxon>Bacillati</taxon>
        <taxon>Actinomycetota</taxon>
        <taxon>Actinomycetes</taxon>
        <taxon>Micrococcales</taxon>
        <taxon>Microbacteriaceae</taxon>
        <taxon>Herbiconiux</taxon>
    </lineage>
</organism>
<keyword evidence="3 5" id="KW-0326">Glycosidase</keyword>
<dbReference type="SUPFAM" id="SSF49785">
    <property type="entry name" value="Galactose-binding domain-like"/>
    <property type="match status" value="1"/>
</dbReference>
<dbReference type="Pfam" id="PF01301">
    <property type="entry name" value="Glyco_hydro_35"/>
    <property type="match status" value="1"/>
</dbReference>
<dbReference type="GO" id="GO:0004565">
    <property type="term" value="F:beta-galactosidase activity"/>
    <property type="evidence" value="ECO:0007669"/>
    <property type="project" value="UniProtKB-EC"/>
</dbReference>
<keyword evidence="2 5" id="KW-0378">Hydrolase</keyword>
<evidence type="ECO:0000259" key="8">
    <source>
        <dbReference type="Pfam" id="PF21317"/>
    </source>
</evidence>
<dbReference type="InterPro" id="IPR008979">
    <property type="entry name" value="Galactose-bd-like_sf"/>
</dbReference>
<dbReference type="InterPro" id="IPR031330">
    <property type="entry name" value="Gly_Hdrlase_35_cat"/>
</dbReference>
<dbReference type="Pfam" id="PF21467">
    <property type="entry name" value="BetaGal_gal-bd"/>
    <property type="match status" value="1"/>
</dbReference>
<dbReference type="RefSeq" id="WP_179546714.1">
    <property type="nucleotide sequence ID" value="NZ_BSEW01000001.1"/>
</dbReference>
<dbReference type="InterPro" id="IPR019801">
    <property type="entry name" value="Glyco_hydro_35_CS"/>
</dbReference>
<dbReference type="InterPro" id="IPR048912">
    <property type="entry name" value="BetaGal1-like_ABD1"/>
</dbReference>
<feature type="active site" description="Nucleophile" evidence="4">
    <location>
        <position position="253"/>
    </location>
</feature>
<feature type="active site" description="Proton donor" evidence="4">
    <location>
        <position position="177"/>
    </location>
</feature>
<sequence>MSESTPAAGPEAASVTATPASRFAIGAEQFELDGEPVRILSGALHYFRVHPDLWRDRIRKAREMGLNTIETYVAWNAHAPHEDEFDLSGGLDLGRFLDDVAAEGMHAIVRPGPYICAEWDNGGLPSWLFTSGTVGVRRDEPQYLAAVQRYLEQLAPVLVPRQIDNGGPIILVQIENEYGAYGSDPVYLEKLVAMNRGIGLTVPFTTVDQPTDEMLANGSLPSLHKTGSFGSRSAERLATLREHQPTGPLMCSEFWDGWFDFWGAHHHTTSTAQSAADLDELLALGASVNIYMFHGGTNFGFTNGANDKGVYQPIVTSYDYDAPLDEAGFPTSKYWAFREVLAKYNPSIPDARPSAAPSAPAFRVPLTASLPLDAATNLLGEWVTSDELPTMDALGLFRGFALYRTEIDTTVSSASASALPPVLELGEVRDRAIVRLNGVTLGVLARDHHDRRIALPAGARGTLDILVEDQGRVDYGPRIGEPKGLIGPACLNGEPLHRWTVLPLALDDLSAVTDALAATTASVAASVAGALAGPLAGPAFGYASFDVDPGADLYLDTRDWGKGAVWVNGFNLGRYWSRGPQHTLIVPAPVLRPTGNTLVVLELHAAAPTASFVASPDLGHTDF</sequence>
<dbReference type="PRINTS" id="PR00742">
    <property type="entry name" value="GLHYDRLASE35"/>
</dbReference>
<protein>
    <recommendedName>
        <fullName evidence="5">Beta-galactosidase</fullName>
        <ecNumber evidence="5">3.2.1.23</ecNumber>
    </recommendedName>
</protein>
<evidence type="ECO:0000256" key="3">
    <source>
        <dbReference type="ARBA" id="ARBA00023295"/>
    </source>
</evidence>
<dbReference type="Proteomes" id="UP000549913">
    <property type="component" value="Unassembled WGS sequence"/>
</dbReference>
<dbReference type="InterPro" id="IPR017853">
    <property type="entry name" value="GH"/>
</dbReference>
<comment type="catalytic activity">
    <reaction evidence="5">
        <text>Hydrolysis of terminal non-reducing beta-D-galactose residues in beta-D-galactosides.</text>
        <dbReference type="EC" id="3.2.1.23"/>
    </reaction>
</comment>
<evidence type="ECO:0000259" key="9">
    <source>
        <dbReference type="Pfam" id="PF21467"/>
    </source>
</evidence>
<dbReference type="InterPro" id="IPR001944">
    <property type="entry name" value="Glycoside_Hdrlase_35"/>
</dbReference>
<dbReference type="EMBL" id="JACCBM010000001">
    <property type="protein sequence ID" value="NYD69370.1"/>
    <property type="molecule type" value="Genomic_DNA"/>
</dbReference>
<evidence type="ECO:0000256" key="1">
    <source>
        <dbReference type="ARBA" id="ARBA00009809"/>
    </source>
</evidence>
<dbReference type="Gene3D" id="2.60.120.260">
    <property type="entry name" value="Galactose-binding domain-like"/>
    <property type="match status" value="2"/>
</dbReference>
<evidence type="ECO:0000313" key="10">
    <source>
        <dbReference type="EMBL" id="NYD69370.1"/>
    </source>
</evidence>
<name>A0A852SJ11_9MICO</name>
<gene>
    <name evidence="10" type="ORF">BJ984_000528</name>
</gene>